<dbReference type="PANTHER" id="PTHR10622">
    <property type="entry name" value="HET DOMAIN-CONTAINING PROTEIN"/>
    <property type="match status" value="1"/>
</dbReference>
<proteinExistence type="predicted"/>
<dbReference type="InterPro" id="IPR010730">
    <property type="entry name" value="HET"/>
</dbReference>
<sequence length="1138" mass="128492">MYLVNVATKKLETFSADNIPPYAILSHTWGNDDEELSFRDIIDGLLKPGTLGVFKLDGCCKQAQLHGLGYVWIDTCCINKSDHVELSEAINSMFKWYRDAVICYVYLADATPNTRLSNSRWFRRGWTLQELLAPQELSLYGSDWTFLGSREDLAVSIEHATGIPEGFLYGDGDFYRASVAQRFSWASKRTTKRKEDMAYCLLGLFDVSLPIIYGDDHAFARLQREIMLKLRDDSIFAWGLSYEHPTKEQSQDTIRASAGALAESPKDYEYCGAIVSHGSHSSPSNKFVIESGFLCITTTTYTAQDGGTYGLLNCGTKDHTSEHVVGIPLQHSTSGDYYVRPHSYSARIFPKQTTDSRSVSQSIHIQMFRDQEISRLSKPSWSIRLRTSGCLLKVLEVYPPGRLHNKLIHVDPDFDSADAVDRTWVRLQRHGNESHLLPDFILILTITRHPEDVQGRLTCALAICSCFTTLKEIADNAQLLWKSIFIRKQASNVSQHIGAALWRSSDSLSGHPRISVVMSEIVSPPDTTIDLTQQLSRVRLPDRFLSALEHEDCLNQRLARKGNELEAREKQLNKTRDMLTELNKQIEKLEASKKSLNAEDHISAIEVEKLKNEKSKLESKRFKVSLNRTYLEGCLDEHHGGRNEWLRKIRLPIENGDVTAGDDSFLDHRLENLVRLLISVESSAPLTSTKYNPPQDMTPLAYAIQEGCYELLQRLLDQGADVNEIYANGRTALLAAVIWDKDMVVQKLLEHGAIVWPALLWSVQNCDRADTLSPLLKLEETALEVDAERFRMLLLLAAEQGSKEIILELLSWGEGRHTFDLSSKSNQDVVWAAAVKNHDSTVRTLIKHDCSPNPLSCQRLLLRSVLENCASLPPVLWEKKKADIHAKYMGGRNLLWLAADRGYDSVIGSLALIQTVIDPGSMGRQMTIADDFGQNALSRAAENGHVNAAVRLLLWEDPTVRDHDGHTALWYAVINGHADVLQALMKHKSIREDLWEMGKLLWWAVETDQEQMVDVILANDGALAFQHRYHDPHALLWSALGKGTTRIVGKLLAYREFQVHSVEMLQYAEKHRYDDLVRLLSLSNLLTLAVQGRMVVVDRVKPETGDKKQVRFGHHDGISKFEGSIVPVETLREEEDEI</sequence>
<dbReference type="InterPro" id="IPR002110">
    <property type="entry name" value="Ankyrin_rpt"/>
</dbReference>
<dbReference type="PROSITE" id="PS50088">
    <property type="entry name" value="ANK_REPEAT"/>
    <property type="match status" value="1"/>
</dbReference>
<dbReference type="SUPFAM" id="SSF48403">
    <property type="entry name" value="Ankyrin repeat"/>
    <property type="match status" value="1"/>
</dbReference>
<dbReference type="RefSeq" id="XP_062764009.1">
    <property type="nucleotide sequence ID" value="XM_062912658.1"/>
</dbReference>
<dbReference type="InterPro" id="IPR058525">
    <property type="entry name" value="DUF8212"/>
</dbReference>
<keyword evidence="2" id="KW-0175">Coiled coil</keyword>
<evidence type="ECO:0000256" key="1">
    <source>
        <dbReference type="PROSITE-ProRule" id="PRU00023"/>
    </source>
</evidence>
<organism evidence="5 6">
    <name type="scientific">Podospora pseudopauciseta</name>
    <dbReference type="NCBI Taxonomy" id="2093780"/>
    <lineage>
        <taxon>Eukaryota</taxon>
        <taxon>Fungi</taxon>
        <taxon>Dikarya</taxon>
        <taxon>Ascomycota</taxon>
        <taxon>Pezizomycotina</taxon>
        <taxon>Sordariomycetes</taxon>
        <taxon>Sordariomycetidae</taxon>
        <taxon>Sordariales</taxon>
        <taxon>Podosporaceae</taxon>
        <taxon>Podospora</taxon>
    </lineage>
</organism>
<dbReference type="SMART" id="SM00248">
    <property type="entry name" value="ANK"/>
    <property type="match status" value="4"/>
</dbReference>
<feature type="domain" description="Heterokaryon incompatibility" evidence="3">
    <location>
        <begin position="22"/>
        <end position="113"/>
    </location>
</feature>
<dbReference type="EMBL" id="JAFFHB010000007">
    <property type="protein sequence ID" value="KAK4664043.1"/>
    <property type="molecule type" value="Genomic_DNA"/>
</dbReference>
<accession>A0ABR0H844</accession>
<dbReference type="Pfam" id="PF06985">
    <property type="entry name" value="HET"/>
    <property type="match status" value="1"/>
</dbReference>
<evidence type="ECO:0000313" key="5">
    <source>
        <dbReference type="EMBL" id="KAK4664043.1"/>
    </source>
</evidence>
<feature type="repeat" description="ANK" evidence="1">
    <location>
        <begin position="695"/>
        <end position="727"/>
    </location>
</feature>
<dbReference type="Proteomes" id="UP001326199">
    <property type="component" value="Unassembled WGS sequence"/>
</dbReference>
<dbReference type="PROSITE" id="PS50297">
    <property type="entry name" value="ANK_REP_REGION"/>
    <property type="match status" value="1"/>
</dbReference>
<comment type="caution">
    <text evidence="5">The sequence shown here is derived from an EMBL/GenBank/DDBJ whole genome shotgun (WGS) entry which is preliminary data.</text>
</comment>
<name>A0ABR0H844_9PEZI</name>
<protein>
    <recommendedName>
        <fullName evidence="7">Heterokaryon incompatibility domain-containing protein</fullName>
    </recommendedName>
</protein>
<gene>
    <name evidence="5" type="ORF">QC763_500550</name>
</gene>
<dbReference type="InterPro" id="IPR036770">
    <property type="entry name" value="Ankyrin_rpt-contain_sf"/>
</dbReference>
<evidence type="ECO:0000313" key="6">
    <source>
        <dbReference type="Proteomes" id="UP001326199"/>
    </source>
</evidence>
<feature type="domain" description="DUF8212" evidence="4">
    <location>
        <begin position="217"/>
        <end position="254"/>
    </location>
</feature>
<dbReference type="Pfam" id="PF12796">
    <property type="entry name" value="Ank_2"/>
    <property type="match status" value="2"/>
</dbReference>
<dbReference type="Pfam" id="PF26640">
    <property type="entry name" value="DUF8212"/>
    <property type="match status" value="1"/>
</dbReference>
<evidence type="ECO:0000259" key="4">
    <source>
        <dbReference type="Pfam" id="PF26640"/>
    </source>
</evidence>
<evidence type="ECO:0008006" key="7">
    <source>
        <dbReference type="Google" id="ProtNLM"/>
    </source>
</evidence>
<feature type="coiled-coil region" evidence="2">
    <location>
        <begin position="555"/>
        <end position="627"/>
    </location>
</feature>
<evidence type="ECO:0000256" key="2">
    <source>
        <dbReference type="SAM" id="Coils"/>
    </source>
</evidence>
<dbReference type="PANTHER" id="PTHR10622:SF10">
    <property type="entry name" value="HET DOMAIN-CONTAINING PROTEIN"/>
    <property type="match status" value="1"/>
</dbReference>
<dbReference type="GeneID" id="87933001"/>
<keyword evidence="1" id="KW-0040">ANK repeat</keyword>
<keyword evidence="6" id="KW-1185">Reference proteome</keyword>
<reference evidence="5 6" key="1">
    <citation type="journal article" date="2023" name="bioRxiv">
        <title>High-quality genome assemblies of four members of thePodospora anserinaspecies complex.</title>
        <authorList>
            <person name="Ament-Velasquez S.L."/>
            <person name="Vogan A.A."/>
            <person name="Wallerman O."/>
            <person name="Hartmann F."/>
            <person name="Gautier V."/>
            <person name="Silar P."/>
            <person name="Giraud T."/>
            <person name="Johannesson H."/>
        </authorList>
    </citation>
    <scope>NUCLEOTIDE SEQUENCE [LARGE SCALE GENOMIC DNA]</scope>
    <source>
        <strain evidence="5 6">CBS 411.78</strain>
    </source>
</reference>
<evidence type="ECO:0000259" key="3">
    <source>
        <dbReference type="Pfam" id="PF06985"/>
    </source>
</evidence>
<dbReference type="Gene3D" id="1.25.40.20">
    <property type="entry name" value="Ankyrin repeat-containing domain"/>
    <property type="match status" value="2"/>
</dbReference>